<evidence type="ECO:0000313" key="2">
    <source>
        <dbReference type="EMBL" id="KAL0320122.1"/>
    </source>
</evidence>
<dbReference type="AlphaFoldDB" id="A0AAW2LMZ3"/>
<dbReference type="EMBL" id="JACGWJ010000024">
    <property type="protein sequence ID" value="KAL0320122.1"/>
    <property type="molecule type" value="Genomic_DNA"/>
</dbReference>
<evidence type="ECO:0000256" key="1">
    <source>
        <dbReference type="SAM" id="MobiDB-lite"/>
    </source>
</evidence>
<sequence length="63" mass="6971">MGILQLGSIPECIRLGGEWGCLKREIHEEEHPQPMKDDAASLSKESQAQEKNAKVEEKTPIVG</sequence>
<comment type="caution">
    <text evidence="2">The sequence shown here is derived from an EMBL/GenBank/DDBJ whole genome shotgun (WGS) entry which is preliminary data.</text>
</comment>
<protein>
    <submittedName>
        <fullName evidence="2">Uncharacterized protein</fullName>
    </submittedName>
</protein>
<gene>
    <name evidence="2" type="ORF">Sradi_5273700</name>
</gene>
<feature type="region of interest" description="Disordered" evidence="1">
    <location>
        <begin position="26"/>
        <end position="63"/>
    </location>
</feature>
<feature type="compositionally biased region" description="Basic and acidic residues" evidence="1">
    <location>
        <begin position="26"/>
        <end position="39"/>
    </location>
</feature>
<feature type="compositionally biased region" description="Basic and acidic residues" evidence="1">
    <location>
        <begin position="47"/>
        <end position="63"/>
    </location>
</feature>
<reference evidence="2" key="2">
    <citation type="journal article" date="2024" name="Plant">
        <title>Genomic evolution and insights into agronomic trait innovations of Sesamum species.</title>
        <authorList>
            <person name="Miao H."/>
            <person name="Wang L."/>
            <person name="Qu L."/>
            <person name="Liu H."/>
            <person name="Sun Y."/>
            <person name="Le M."/>
            <person name="Wang Q."/>
            <person name="Wei S."/>
            <person name="Zheng Y."/>
            <person name="Lin W."/>
            <person name="Duan Y."/>
            <person name="Cao H."/>
            <person name="Xiong S."/>
            <person name="Wang X."/>
            <person name="Wei L."/>
            <person name="Li C."/>
            <person name="Ma Q."/>
            <person name="Ju M."/>
            <person name="Zhao R."/>
            <person name="Li G."/>
            <person name="Mu C."/>
            <person name="Tian Q."/>
            <person name="Mei H."/>
            <person name="Zhang T."/>
            <person name="Gao T."/>
            <person name="Zhang H."/>
        </authorList>
    </citation>
    <scope>NUCLEOTIDE SEQUENCE</scope>
    <source>
        <strain evidence="2">G02</strain>
    </source>
</reference>
<accession>A0AAW2LMZ3</accession>
<name>A0AAW2LMZ3_SESRA</name>
<proteinExistence type="predicted"/>
<organism evidence="2">
    <name type="scientific">Sesamum radiatum</name>
    <name type="common">Black benniseed</name>
    <dbReference type="NCBI Taxonomy" id="300843"/>
    <lineage>
        <taxon>Eukaryota</taxon>
        <taxon>Viridiplantae</taxon>
        <taxon>Streptophyta</taxon>
        <taxon>Embryophyta</taxon>
        <taxon>Tracheophyta</taxon>
        <taxon>Spermatophyta</taxon>
        <taxon>Magnoliopsida</taxon>
        <taxon>eudicotyledons</taxon>
        <taxon>Gunneridae</taxon>
        <taxon>Pentapetalae</taxon>
        <taxon>asterids</taxon>
        <taxon>lamiids</taxon>
        <taxon>Lamiales</taxon>
        <taxon>Pedaliaceae</taxon>
        <taxon>Sesamum</taxon>
    </lineage>
</organism>
<reference evidence="2" key="1">
    <citation type="submission" date="2020-06" db="EMBL/GenBank/DDBJ databases">
        <authorList>
            <person name="Li T."/>
            <person name="Hu X."/>
            <person name="Zhang T."/>
            <person name="Song X."/>
            <person name="Zhang H."/>
            <person name="Dai N."/>
            <person name="Sheng W."/>
            <person name="Hou X."/>
            <person name="Wei L."/>
        </authorList>
    </citation>
    <scope>NUCLEOTIDE SEQUENCE</scope>
    <source>
        <strain evidence="2">G02</strain>
        <tissue evidence="2">Leaf</tissue>
    </source>
</reference>